<comment type="caution">
    <text evidence="1">The sequence shown here is derived from an EMBL/GenBank/DDBJ whole genome shotgun (WGS) entry which is preliminary data.</text>
</comment>
<keyword evidence="1" id="KW-0238">DNA-binding</keyword>
<dbReference type="EMBL" id="JACIDX010000031">
    <property type="protein sequence ID" value="MBB3957696.1"/>
    <property type="molecule type" value="Genomic_DNA"/>
</dbReference>
<proteinExistence type="predicted"/>
<sequence>MTYDRFCDLPGDIVELAPYVPTEQPICQAPLREIAFQANAWLPAETDRLREAFLADHSLDDIARDLGRSRAGIASRIADLGLRRHSRRDWLEWEDGELVRRYGEEPASDLAALLGRSVSAVYARAKLLDLSEPAAPAYTGWEDVQIKEGYREGVPVAQIAQLIGRPFAGVIGRAAALNLRHDCQPEGWSDEELARAFELAGQGHRYVVIVDRLADEGFPRRSARGFGQKLRKFGYGRGWGRAWIAEEDDLLTMAYATGASLTSLRERLGRSAHSIRWRVAELGLRGSHDRPNGFRSGPDWSDDDNAVLRRDYGKRPTRQIAASLGRGVRAVLMHANRLGLSHGYIRSFTPEEDRAIATAWEQGISLTDLAQALGRDAAVISKHAVRIGYRFTDPARPCKAPRSRRAGRIPVAPADLMAPGPWAAVHKKDEGRPAA</sequence>
<reference evidence="1 2" key="1">
    <citation type="submission" date="2020-08" db="EMBL/GenBank/DDBJ databases">
        <title>Genomic Encyclopedia of Type Strains, Phase IV (KMG-IV): sequencing the most valuable type-strain genomes for metagenomic binning, comparative biology and taxonomic classification.</title>
        <authorList>
            <person name="Goeker M."/>
        </authorList>
    </citation>
    <scope>NUCLEOTIDE SEQUENCE [LARGE SCALE GENOMIC DNA]</scope>
    <source>
        <strain evidence="1 2">DSM 27057</strain>
    </source>
</reference>
<gene>
    <name evidence="1" type="ORF">GGR38_004671</name>
</gene>
<dbReference type="GO" id="GO:0003677">
    <property type="term" value="F:DNA binding"/>
    <property type="evidence" value="ECO:0007669"/>
    <property type="project" value="UniProtKB-KW"/>
</dbReference>
<protein>
    <submittedName>
        <fullName evidence="1">AraC-like DNA-binding protein</fullName>
    </submittedName>
</protein>
<accession>A0A7W6CRA3</accession>
<dbReference type="RefSeq" id="WP_183629225.1">
    <property type="nucleotide sequence ID" value="NZ_JACIDX010000031.1"/>
</dbReference>
<dbReference type="AlphaFoldDB" id="A0A7W6CRA3"/>
<keyword evidence="2" id="KW-1185">Reference proteome</keyword>
<name>A0A7W6CRA3_9SPHN</name>
<evidence type="ECO:0000313" key="2">
    <source>
        <dbReference type="Proteomes" id="UP000548867"/>
    </source>
</evidence>
<evidence type="ECO:0000313" key="1">
    <source>
        <dbReference type="EMBL" id="MBB3957696.1"/>
    </source>
</evidence>
<dbReference type="Proteomes" id="UP000548867">
    <property type="component" value="Unassembled WGS sequence"/>
</dbReference>
<organism evidence="1 2">
    <name type="scientific">Novosphingobium sediminicola</name>
    <dbReference type="NCBI Taxonomy" id="563162"/>
    <lineage>
        <taxon>Bacteria</taxon>
        <taxon>Pseudomonadati</taxon>
        <taxon>Pseudomonadota</taxon>
        <taxon>Alphaproteobacteria</taxon>
        <taxon>Sphingomonadales</taxon>
        <taxon>Sphingomonadaceae</taxon>
        <taxon>Novosphingobium</taxon>
    </lineage>
</organism>